<dbReference type="PROSITE" id="PS51698">
    <property type="entry name" value="U_BOX"/>
    <property type="match status" value="1"/>
</dbReference>
<keyword evidence="4 5" id="KW-0833">Ubl conjugation pathway</keyword>
<dbReference type="EMBL" id="BPVZ01000099">
    <property type="protein sequence ID" value="GKV33223.1"/>
    <property type="molecule type" value="Genomic_DNA"/>
</dbReference>
<evidence type="ECO:0000259" key="6">
    <source>
        <dbReference type="PROSITE" id="PS51698"/>
    </source>
</evidence>
<protein>
    <recommendedName>
        <fullName evidence="5 6">U-box domain-containing protein</fullName>
        <ecNumber evidence="5">2.3.2.27</ecNumber>
    </recommendedName>
    <alternativeName>
        <fullName evidence="5">RING-type E3 ubiquitin transferase PUB</fullName>
    </alternativeName>
</protein>
<evidence type="ECO:0000256" key="4">
    <source>
        <dbReference type="ARBA" id="ARBA00022786"/>
    </source>
</evidence>
<dbReference type="InterPro" id="IPR013083">
    <property type="entry name" value="Znf_RING/FYVE/PHD"/>
</dbReference>
<dbReference type="GO" id="GO:0061630">
    <property type="term" value="F:ubiquitin protein ligase activity"/>
    <property type="evidence" value="ECO:0007669"/>
    <property type="project" value="UniProtKB-UniRule"/>
</dbReference>
<dbReference type="InterPro" id="IPR011989">
    <property type="entry name" value="ARM-like"/>
</dbReference>
<comment type="caution">
    <text evidence="7">The sequence shown here is derived from an EMBL/GenBank/DDBJ whole genome shotgun (WGS) entry which is preliminary data.</text>
</comment>
<reference evidence="7 8" key="1">
    <citation type="journal article" date="2021" name="Commun. Biol.">
        <title>The genome of Shorea leprosula (Dipterocarpaceae) highlights the ecological relevance of drought in aseasonal tropical rainforests.</title>
        <authorList>
            <person name="Ng K.K.S."/>
            <person name="Kobayashi M.J."/>
            <person name="Fawcett J.A."/>
            <person name="Hatakeyama M."/>
            <person name="Paape T."/>
            <person name="Ng C.H."/>
            <person name="Ang C.C."/>
            <person name="Tnah L.H."/>
            <person name="Lee C.T."/>
            <person name="Nishiyama T."/>
            <person name="Sese J."/>
            <person name="O'Brien M.J."/>
            <person name="Copetti D."/>
            <person name="Mohd Noor M.I."/>
            <person name="Ong R.C."/>
            <person name="Putra M."/>
            <person name="Sireger I.Z."/>
            <person name="Indrioko S."/>
            <person name="Kosugi Y."/>
            <person name="Izuno A."/>
            <person name="Isagi Y."/>
            <person name="Lee S.L."/>
            <person name="Shimizu K.K."/>
        </authorList>
    </citation>
    <scope>NUCLEOTIDE SEQUENCE [LARGE SCALE GENOMIC DNA]</scope>
    <source>
        <strain evidence="7">214</strain>
    </source>
</reference>
<keyword evidence="8" id="KW-1185">Reference proteome</keyword>
<comment type="catalytic activity">
    <reaction evidence="1 5">
        <text>S-ubiquitinyl-[E2 ubiquitin-conjugating enzyme]-L-cysteine + [acceptor protein]-L-lysine = [E2 ubiquitin-conjugating enzyme]-L-cysteine + N(6)-ubiquitinyl-[acceptor protein]-L-lysine.</text>
        <dbReference type="EC" id="2.3.2.27"/>
    </reaction>
</comment>
<dbReference type="SMART" id="SM00504">
    <property type="entry name" value="Ubox"/>
    <property type="match status" value="1"/>
</dbReference>
<dbReference type="Gene3D" id="1.25.10.10">
    <property type="entry name" value="Leucine-rich Repeat Variant"/>
    <property type="match status" value="1"/>
</dbReference>
<dbReference type="Gene3D" id="3.30.40.10">
    <property type="entry name" value="Zinc/RING finger domain, C3HC4 (zinc finger)"/>
    <property type="match status" value="1"/>
</dbReference>
<evidence type="ECO:0000256" key="1">
    <source>
        <dbReference type="ARBA" id="ARBA00000900"/>
    </source>
</evidence>
<dbReference type="InterPro" id="IPR045185">
    <property type="entry name" value="PUB22/23/24-like"/>
</dbReference>
<dbReference type="InterPro" id="IPR016024">
    <property type="entry name" value="ARM-type_fold"/>
</dbReference>
<proteinExistence type="predicted"/>
<dbReference type="PANTHER" id="PTHR22849:SF139">
    <property type="entry name" value="U-BOX DOMAIN-CONTAINING PROTEIN"/>
    <property type="match status" value="1"/>
</dbReference>
<dbReference type="Pfam" id="PF25598">
    <property type="entry name" value="ARM_PUB"/>
    <property type="match status" value="1"/>
</dbReference>
<dbReference type="CDD" id="cd16664">
    <property type="entry name" value="RING-Ubox_PUB"/>
    <property type="match status" value="1"/>
</dbReference>
<comment type="function">
    <text evidence="5">Functions as an E3 ubiquitin ligase.</text>
</comment>
<gene>
    <name evidence="7" type="ORF">SLEP1_g41753</name>
</gene>
<evidence type="ECO:0000313" key="8">
    <source>
        <dbReference type="Proteomes" id="UP001054252"/>
    </source>
</evidence>
<dbReference type="SUPFAM" id="SSF48371">
    <property type="entry name" value="ARM repeat"/>
    <property type="match status" value="1"/>
</dbReference>
<dbReference type="InterPro" id="IPR003613">
    <property type="entry name" value="Ubox_domain"/>
</dbReference>
<comment type="pathway">
    <text evidence="2 5">Protein modification; protein ubiquitination.</text>
</comment>
<dbReference type="SUPFAM" id="SSF57850">
    <property type="entry name" value="RING/U-box"/>
    <property type="match status" value="1"/>
</dbReference>
<evidence type="ECO:0000256" key="5">
    <source>
        <dbReference type="RuleBase" id="RU369093"/>
    </source>
</evidence>
<dbReference type="Proteomes" id="UP001054252">
    <property type="component" value="Unassembled WGS sequence"/>
</dbReference>
<name>A0AAV5L7I7_9ROSI</name>
<feature type="domain" description="U-box" evidence="6">
    <location>
        <begin position="31"/>
        <end position="105"/>
    </location>
</feature>
<evidence type="ECO:0000256" key="3">
    <source>
        <dbReference type="ARBA" id="ARBA00022679"/>
    </source>
</evidence>
<dbReference type="PANTHER" id="PTHR22849">
    <property type="entry name" value="WDSAM1 PROTEIN"/>
    <property type="match status" value="1"/>
</dbReference>
<accession>A0AAV5L7I7</accession>
<dbReference type="InterPro" id="IPR058678">
    <property type="entry name" value="ARM_PUB"/>
</dbReference>
<sequence length="447" mass="49967">MMISSWRRRRAARLAGKQQDKNSDGNNMELTIPSHFRCPISLDLMKDPVTLSTGVTYDRETIEKWIEEGNFRCPTTNQVLESLESVPNRTILRMIQDWCVENRSYGIERIPTPRIPVSPAEVSEILSRVTVACKEGDQVRCRDLVAKLKGLAKESERNRKCITTSGSASVLAEAFEAFSTGALDENVAVLEEILSTLTMVFPFHDDANAFLGTSSSMHCIIWFLSSGDLSRRTNAVLVLKELFSSNQRKVNQVLEIEGAIEALFKMIKEPICPSTTKASLTIIYKLVTSPCTSENVLSTLVHMGLVLLLLETLVESERSICEKALGILDGICTIEEGREAVSNNALGIPVLVRKLLRVSNLSTEFSVSILWKLCKMEKNDEDCGGVNLVVNQALQAGAFQKLLLLLQVGCEDRTKDKVTEVLKLLNLYRDRMECIDSLDFRDLKRPF</sequence>
<organism evidence="7 8">
    <name type="scientific">Rubroshorea leprosula</name>
    <dbReference type="NCBI Taxonomy" id="152421"/>
    <lineage>
        <taxon>Eukaryota</taxon>
        <taxon>Viridiplantae</taxon>
        <taxon>Streptophyta</taxon>
        <taxon>Embryophyta</taxon>
        <taxon>Tracheophyta</taxon>
        <taxon>Spermatophyta</taxon>
        <taxon>Magnoliopsida</taxon>
        <taxon>eudicotyledons</taxon>
        <taxon>Gunneridae</taxon>
        <taxon>Pentapetalae</taxon>
        <taxon>rosids</taxon>
        <taxon>malvids</taxon>
        <taxon>Malvales</taxon>
        <taxon>Dipterocarpaceae</taxon>
        <taxon>Rubroshorea</taxon>
    </lineage>
</organism>
<dbReference type="AlphaFoldDB" id="A0AAV5L7I7"/>
<dbReference type="GO" id="GO:0016567">
    <property type="term" value="P:protein ubiquitination"/>
    <property type="evidence" value="ECO:0007669"/>
    <property type="project" value="UniProtKB-UniRule"/>
</dbReference>
<evidence type="ECO:0000313" key="7">
    <source>
        <dbReference type="EMBL" id="GKV33223.1"/>
    </source>
</evidence>
<dbReference type="InterPro" id="IPR045210">
    <property type="entry name" value="RING-Ubox_PUB"/>
</dbReference>
<dbReference type="EC" id="2.3.2.27" evidence="5"/>
<dbReference type="Pfam" id="PF04564">
    <property type="entry name" value="U-box"/>
    <property type="match status" value="1"/>
</dbReference>
<evidence type="ECO:0000256" key="2">
    <source>
        <dbReference type="ARBA" id="ARBA00004906"/>
    </source>
</evidence>
<keyword evidence="3 5" id="KW-0808">Transferase</keyword>